<name>A0A6A4GQX6_9AGAR</name>
<feature type="compositionally biased region" description="Basic and acidic residues" evidence="1">
    <location>
        <begin position="88"/>
        <end position="99"/>
    </location>
</feature>
<feature type="compositionally biased region" description="Acidic residues" evidence="1">
    <location>
        <begin position="279"/>
        <end position="289"/>
    </location>
</feature>
<evidence type="ECO:0000313" key="2">
    <source>
        <dbReference type="EMBL" id="KAE9387700.1"/>
    </source>
</evidence>
<dbReference type="EMBL" id="ML769785">
    <property type="protein sequence ID" value="KAE9387700.1"/>
    <property type="molecule type" value="Genomic_DNA"/>
</dbReference>
<evidence type="ECO:0000313" key="3">
    <source>
        <dbReference type="Proteomes" id="UP000799118"/>
    </source>
</evidence>
<accession>A0A6A4GQX6</accession>
<protein>
    <submittedName>
        <fullName evidence="2">Uncharacterized protein</fullName>
    </submittedName>
</protein>
<reference evidence="2" key="1">
    <citation type="journal article" date="2019" name="Environ. Microbiol.">
        <title>Fungal ecological strategies reflected in gene transcription - a case study of two litter decomposers.</title>
        <authorList>
            <person name="Barbi F."/>
            <person name="Kohler A."/>
            <person name="Barry K."/>
            <person name="Baskaran P."/>
            <person name="Daum C."/>
            <person name="Fauchery L."/>
            <person name="Ihrmark K."/>
            <person name="Kuo A."/>
            <person name="LaButti K."/>
            <person name="Lipzen A."/>
            <person name="Morin E."/>
            <person name="Grigoriev I.V."/>
            <person name="Henrissat B."/>
            <person name="Lindahl B."/>
            <person name="Martin F."/>
        </authorList>
    </citation>
    <scope>NUCLEOTIDE SEQUENCE</scope>
    <source>
        <strain evidence="2">JB14</strain>
    </source>
</reference>
<feature type="region of interest" description="Disordered" evidence="1">
    <location>
        <begin position="35"/>
        <end position="60"/>
    </location>
</feature>
<feature type="region of interest" description="Disordered" evidence="1">
    <location>
        <begin position="269"/>
        <end position="320"/>
    </location>
</feature>
<organism evidence="2 3">
    <name type="scientific">Gymnopus androsaceus JB14</name>
    <dbReference type="NCBI Taxonomy" id="1447944"/>
    <lineage>
        <taxon>Eukaryota</taxon>
        <taxon>Fungi</taxon>
        <taxon>Dikarya</taxon>
        <taxon>Basidiomycota</taxon>
        <taxon>Agaricomycotina</taxon>
        <taxon>Agaricomycetes</taxon>
        <taxon>Agaricomycetidae</taxon>
        <taxon>Agaricales</taxon>
        <taxon>Marasmiineae</taxon>
        <taxon>Omphalotaceae</taxon>
        <taxon>Gymnopus</taxon>
    </lineage>
</organism>
<keyword evidence="3" id="KW-1185">Reference proteome</keyword>
<evidence type="ECO:0000256" key="1">
    <source>
        <dbReference type="SAM" id="MobiDB-lite"/>
    </source>
</evidence>
<gene>
    <name evidence="2" type="ORF">BT96DRAFT_1004873</name>
</gene>
<feature type="region of interest" description="Disordered" evidence="1">
    <location>
        <begin position="87"/>
        <end position="112"/>
    </location>
</feature>
<dbReference type="Proteomes" id="UP000799118">
    <property type="component" value="Unassembled WGS sequence"/>
</dbReference>
<dbReference type="AlphaFoldDB" id="A0A6A4GQX6"/>
<proteinExistence type="predicted"/>
<sequence length="320" mass="35257">MPRAPSDSTFRFTDVDCREFNTDSQRSTRLWALGVPDPNQEAVSRGSEPKNPRNTFPNPLTAVPMRRVSAMGVRRVEGWEVRPSMDASLKDAAGRGGKDGDEEDEGPPFLPSFTSSVLDSATARRCLSVSAESILIEVLNSDLDEEQESCVLNAMRSSESRLARKSTGDQSLHVLQVPLSACTEPPQTSYPILSLNPFQTTTFLSRTPFLCPLHAICISLGIRISKTVALPTLEAIHGQVPRNIFPNALDEPTRQVRKRSRNGRYTVKTLGKEGCSGDSDNDEEDSEDEGLWKGGKMDKGNDEEMEREWEGVNWSGGLSI</sequence>